<proteinExistence type="predicted"/>
<accession>A0A8S5UWL6</accession>
<name>A0A8S5UWL6_9CAUD</name>
<protein>
    <submittedName>
        <fullName evidence="1">Uncharacterized protein</fullName>
    </submittedName>
</protein>
<reference evidence="1" key="1">
    <citation type="journal article" date="2021" name="Proc. Natl. Acad. Sci. U.S.A.">
        <title>A Catalog of Tens of Thousands of Viruses from Human Metagenomes Reveals Hidden Associations with Chronic Diseases.</title>
        <authorList>
            <person name="Tisza M.J."/>
            <person name="Buck C.B."/>
        </authorList>
    </citation>
    <scope>NUCLEOTIDE SEQUENCE</scope>
    <source>
        <strain evidence="1">CtLPy3</strain>
    </source>
</reference>
<evidence type="ECO:0000313" key="1">
    <source>
        <dbReference type="EMBL" id="DAF98786.1"/>
    </source>
</evidence>
<sequence length="31" mass="3895">MLFRLNFQRLIRYLQIRQPSSYISRIRRGVI</sequence>
<dbReference type="EMBL" id="BK016155">
    <property type="protein sequence ID" value="DAF98786.1"/>
    <property type="molecule type" value="Genomic_DNA"/>
</dbReference>
<organism evidence="1">
    <name type="scientific">Podoviridae sp. ctLPy3</name>
    <dbReference type="NCBI Taxonomy" id="2825244"/>
    <lineage>
        <taxon>Viruses</taxon>
        <taxon>Duplodnaviria</taxon>
        <taxon>Heunggongvirae</taxon>
        <taxon>Uroviricota</taxon>
        <taxon>Caudoviricetes</taxon>
    </lineage>
</organism>